<dbReference type="eggNOG" id="KOG0615">
    <property type="taxonomic scope" value="Eukaryota"/>
</dbReference>
<evidence type="ECO:0008006" key="4">
    <source>
        <dbReference type="Google" id="ProtNLM"/>
    </source>
</evidence>
<gene>
    <name evidence="2" type="ORF">GLRG_11429</name>
</gene>
<feature type="signal peptide" evidence="1">
    <location>
        <begin position="1"/>
        <end position="19"/>
    </location>
</feature>
<evidence type="ECO:0000256" key="1">
    <source>
        <dbReference type="SAM" id="SignalP"/>
    </source>
</evidence>
<proteinExistence type="predicted"/>
<dbReference type="GeneID" id="24416793"/>
<dbReference type="OrthoDB" id="4824326at2759"/>
<dbReference type="EMBL" id="GG697417">
    <property type="protein sequence ID" value="EFQ36284.1"/>
    <property type="molecule type" value="Genomic_DNA"/>
</dbReference>
<dbReference type="RefSeq" id="XP_008100304.1">
    <property type="nucleotide sequence ID" value="XM_008102113.1"/>
</dbReference>
<dbReference type="STRING" id="645133.E3QZJ6"/>
<sequence>MTDPLSIATGLIALIQVTAQATIYLKDVNDGGKERTKMRDELRSLTCLLEMIHDRVEEQREPENEDGLNPAAMAYLSGPDGPLERMKVTMEEIVSKLAPQAGFRRLAQPFKWPFEKKDALELFGAMERLKSHFTLVLQNDLL</sequence>
<organism evidence="3">
    <name type="scientific">Colletotrichum graminicola (strain M1.001 / M2 / FGSC 10212)</name>
    <name type="common">Maize anthracnose fungus</name>
    <name type="synonym">Glomerella graminicola</name>
    <dbReference type="NCBI Taxonomy" id="645133"/>
    <lineage>
        <taxon>Eukaryota</taxon>
        <taxon>Fungi</taxon>
        <taxon>Dikarya</taxon>
        <taxon>Ascomycota</taxon>
        <taxon>Pezizomycotina</taxon>
        <taxon>Sordariomycetes</taxon>
        <taxon>Hypocreomycetidae</taxon>
        <taxon>Glomerellales</taxon>
        <taxon>Glomerellaceae</taxon>
        <taxon>Colletotrichum</taxon>
        <taxon>Colletotrichum graminicola species complex</taxon>
    </lineage>
</organism>
<feature type="chain" id="PRO_5003181103" description="Fungal N-terminal domain-containing protein" evidence="1">
    <location>
        <begin position="20"/>
        <end position="142"/>
    </location>
</feature>
<dbReference type="HOGENOM" id="CLU_1815662_0_0_1"/>
<keyword evidence="1" id="KW-0732">Signal</keyword>
<accession>E3QZJ6</accession>
<evidence type="ECO:0000313" key="2">
    <source>
        <dbReference type="EMBL" id="EFQ36284.1"/>
    </source>
</evidence>
<keyword evidence="3" id="KW-1185">Reference proteome</keyword>
<dbReference type="VEuPathDB" id="FungiDB:GLRG_11429"/>
<evidence type="ECO:0000313" key="3">
    <source>
        <dbReference type="Proteomes" id="UP000008782"/>
    </source>
</evidence>
<reference evidence="3" key="1">
    <citation type="journal article" date="2012" name="Nat. Genet.">
        <title>Lifestyle transitions in plant pathogenic Colletotrichum fungi deciphered by genome and transcriptome analyses.</title>
        <authorList>
            <person name="O'Connell R.J."/>
            <person name="Thon M.R."/>
            <person name="Hacquard S."/>
            <person name="Amyotte S.G."/>
            <person name="Kleemann J."/>
            <person name="Torres M.F."/>
            <person name="Damm U."/>
            <person name="Buiate E.A."/>
            <person name="Epstein L."/>
            <person name="Alkan N."/>
            <person name="Altmueller J."/>
            <person name="Alvarado-Balderrama L."/>
            <person name="Bauser C.A."/>
            <person name="Becker C."/>
            <person name="Birren B.W."/>
            <person name="Chen Z."/>
            <person name="Choi J."/>
            <person name="Crouch J.A."/>
            <person name="Duvick J.P."/>
            <person name="Farman M.A."/>
            <person name="Gan P."/>
            <person name="Heiman D."/>
            <person name="Henrissat B."/>
            <person name="Howard R.J."/>
            <person name="Kabbage M."/>
            <person name="Koch C."/>
            <person name="Kracher B."/>
            <person name="Kubo Y."/>
            <person name="Law A.D."/>
            <person name="Lebrun M.-H."/>
            <person name="Lee Y.-H."/>
            <person name="Miyara I."/>
            <person name="Moore N."/>
            <person name="Neumann U."/>
            <person name="Nordstroem K."/>
            <person name="Panaccione D.G."/>
            <person name="Panstruga R."/>
            <person name="Place M."/>
            <person name="Proctor R.H."/>
            <person name="Prusky D."/>
            <person name="Rech G."/>
            <person name="Reinhardt R."/>
            <person name="Rollins J.A."/>
            <person name="Rounsley S."/>
            <person name="Schardl C.L."/>
            <person name="Schwartz D.C."/>
            <person name="Shenoy N."/>
            <person name="Shirasu K."/>
            <person name="Sikhakolli U.R."/>
            <person name="Stueber K."/>
            <person name="Sukno S.A."/>
            <person name="Sweigard J.A."/>
            <person name="Takano Y."/>
            <person name="Takahara H."/>
            <person name="Trail F."/>
            <person name="van der Does H.C."/>
            <person name="Voll L.M."/>
            <person name="Will I."/>
            <person name="Young S."/>
            <person name="Zeng Q."/>
            <person name="Zhang J."/>
            <person name="Zhou S."/>
            <person name="Dickman M.B."/>
            <person name="Schulze-Lefert P."/>
            <person name="Ver Loren van Themaat E."/>
            <person name="Ma L.-J."/>
            <person name="Vaillancourt L.J."/>
        </authorList>
    </citation>
    <scope>NUCLEOTIDE SEQUENCE [LARGE SCALE GENOMIC DNA]</scope>
    <source>
        <strain evidence="3">M1.001 / M2 / FGSC 10212</strain>
    </source>
</reference>
<name>E3QZJ6_COLGM</name>
<dbReference type="Proteomes" id="UP000008782">
    <property type="component" value="Unassembled WGS sequence"/>
</dbReference>
<protein>
    <recommendedName>
        <fullName evidence="4">Fungal N-terminal domain-containing protein</fullName>
    </recommendedName>
</protein>
<dbReference type="AlphaFoldDB" id="E3QZJ6"/>